<accession>A0AC55D0K3</accession>
<reference evidence="2" key="1">
    <citation type="submission" date="2025-08" db="UniProtKB">
        <authorList>
            <consortium name="RefSeq"/>
        </authorList>
    </citation>
    <scope>IDENTIFICATION</scope>
</reference>
<gene>
    <name evidence="2" type="primary">EXD3</name>
</gene>
<keyword evidence="2" id="KW-0269">Exonuclease</keyword>
<keyword evidence="2" id="KW-0540">Nuclease</keyword>
<evidence type="ECO:0000313" key="2">
    <source>
        <dbReference type="RefSeq" id="XP_045145272.1"/>
    </source>
</evidence>
<keyword evidence="2" id="KW-0378">Hydrolase</keyword>
<sequence>MGSEVPAGDIAAAPPASEPAAGDLACDSASDPVACDLAAGNLATPTTTGDPADGDPATATAGRDPLWLLQALQARWPTKEQQQLREEAWRGFAALNDPPAGLLDMLERGQAGHSLQAWVACELQRWLQAQPLYPGLAPGSAQLKQLQVRVLGVLTRSPLSLTEPLVSIFQLQNADRSLLLDHVDRLYDHGKFKESALLSMKLQLQPELDLEKMAIPLLLQNKTSLVERYVGGFPELQRQLLVLLDSWCRPGFSIHKVARKFPQVTATKLEMLSPKLLSRQVMRLLEQSALEGDLCPNASKQQRLGTLKYLCYKRFVERSLSQENWADLVQDLVGQSKWLQDQLLRLLTAHGGVVRTAQGLQDLSLPEERLPTTVAEELSRLRLQERMGQAGRSSEEPDKDRSSYYQLPLSWEHIHFVATTEDLARLGPRLLQPGGVVGLDLEWRPLFRMAGQPSASLAQLAVEGCVLLLDLHALARPPGGHGAQALSQFLGQLLSDPSITKLGYGMTGDLQSLSTFCTDLINAGQQIQGSLDLQSVHGQVRLADQRTWAVDEARAPRGLSLLVQQVLGKPLDKAQQLSNWDRRPLRKEQLLYAATDAYCLLEVYQALCRDPAHFHLAKSLAPSRGAECSVIAGAQRAPGRQEGPAPPQQHPQPSPLRYCLCLSDLSSKRQVIIPSLLSPTPHPQLPSDPPTEAWVFLLFTAGLCPPLPAAPALSAAHTPALGVRRSASSFLHVSSVTFKDLSLTLTLRVQFVSLTVRLFGHCDSCPVSADTPGKAPWEAKETGGARRAGMWGSPMCSCCDSLAPAQVARQEERVVLTSGLPYHKLRAQVGTGRCLLVDCALKVREQALAVLRHFNVRVTLADLFSRCQVCNCDQYLKVSKDVMKLLLQLNGRQEGAGSPGDEEAAPSRDGQGTGLAPQDCIYDRPCRWLETADLQSTTPATLGNGTQLQLSGVPASVLWRPGQWPFYCCTGCGKVFWEGSHLSRLTAQFQELLGDPSP</sequence>
<dbReference type="RefSeq" id="XP_045145272.1">
    <property type="nucleotide sequence ID" value="XM_045289337.1"/>
</dbReference>
<keyword evidence="1" id="KW-1185">Reference proteome</keyword>
<organism evidence="1 2">
    <name type="scientific">Echinops telfairi</name>
    <name type="common">Lesser hedgehog tenrec</name>
    <dbReference type="NCBI Taxonomy" id="9371"/>
    <lineage>
        <taxon>Eukaryota</taxon>
        <taxon>Metazoa</taxon>
        <taxon>Chordata</taxon>
        <taxon>Craniata</taxon>
        <taxon>Vertebrata</taxon>
        <taxon>Euteleostomi</taxon>
        <taxon>Mammalia</taxon>
        <taxon>Eutheria</taxon>
        <taxon>Afrotheria</taxon>
        <taxon>Tenrecidae</taxon>
        <taxon>Tenrecinae</taxon>
        <taxon>Echinops</taxon>
    </lineage>
</organism>
<proteinExistence type="predicted"/>
<dbReference type="Proteomes" id="UP000694863">
    <property type="component" value="Unplaced"/>
</dbReference>
<name>A0AC55D0K3_ECHTE</name>
<protein>
    <submittedName>
        <fullName evidence="2">Exonuclease mut-7 homolog</fullName>
    </submittedName>
</protein>
<evidence type="ECO:0000313" key="1">
    <source>
        <dbReference type="Proteomes" id="UP000694863"/>
    </source>
</evidence>